<dbReference type="GO" id="GO:0008977">
    <property type="term" value="F:prephenate dehydrogenase (NAD+) activity"/>
    <property type="evidence" value="ECO:0007669"/>
    <property type="project" value="UniProtKB-EC"/>
</dbReference>
<dbReference type="OrthoDB" id="9809920at2"/>
<protein>
    <recommendedName>
        <fullName evidence="3">prephenate dehydrogenase</fullName>
        <ecNumber evidence="3">1.3.1.12</ecNumber>
    </recommendedName>
</protein>
<dbReference type="EMBL" id="QXJC01000001">
    <property type="protein sequence ID" value="RID99794.1"/>
    <property type="molecule type" value="Genomic_DNA"/>
</dbReference>
<keyword evidence="12" id="KW-1185">Reference proteome</keyword>
<evidence type="ECO:0000256" key="1">
    <source>
        <dbReference type="ARBA" id="ARBA00005067"/>
    </source>
</evidence>
<dbReference type="GO" id="GO:0006571">
    <property type="term" value="P:tyrosine biosynthetic process"/>
    <property type="evidence" value="ECO:0007669"/>
    <property type="project" value="UniProtKB-KW"/>
</dbReference>
<proteinExistence type="inferred from homology"/>
<dbReference type="Gene3D" id="3.40.50.720">
    <property type="entry name" value="NAD(P)-binding Rossmann-like Domain"/>
    <property type="match status" value="1"/>
</dbReference>
<dbReference type="SUPFAM" id="SSF51735">
    <property type="entry name" value="NAD(P)-binding Rossmann-fold domains"/>
    <property type="match status" value="1"/>
</dbReference>
<keyword evidence="6" id="KW-0560">Oxidoreductase</keyword>
<evidence type="ECO:0000256" key="4">
    <source>
        <dbReference type="ARBA" id="ARBA00022498"/>
    </source>
</evidence>
<sequence>MFEQLGLIGCGLMGGSFALALKQAGLVNRVVGYSKSPSTTDRARQLGVIDVEAPSALLAVAGADIVLVAVPVSATEATLKAIKHLVTPQMLVMDVGSTKADVVQAARRALRDQVGSFVPAHPITGREVSGVEHADAELYSGRQVILTPTERTLTAQLQKAEEVWTALGCRVTSMSPESHDEAFAAVSHLPHLLAFSLVNSITGQAQADTFLSLAGPGFRDFTRIAASDPKVWRDVLLANRDELLAQSKLFQQALSQLENAIRTDDAQALEDMLTLASETRAHWRMGAQRKKSP</sequence>
<reference evidence="11 12" key="1">
    <citation type="submission" date="2018-09" db="EMBL/GenBank/DDBJ databases">
        <title>Draft genome of Simplicispira sp. NY-02.</title>
        <authorList>
            <person name="Im W.T."/>
        </authorList>
    </citation>
    <scope>NUCLEOTIDE SEQUENCE [LARGE SCALE GENOMIC DNA]</scope>
    <source>
        <strain evidence="11 12">NY-02</strain>
    </source>
</reference>
<dbReference type="EC" id="1.3.1.12" evidence="3"/>
<evidence type="ECO:0000313" key="12">
    <source>
        <dbReference type="Proteomes" id="UP000266302"/>
    </source>
</evidence>
<dbReference type="PANTHER" id="PTHR21363">
    <property type="entry name" value="PREPHENATE DEHYDROGENASE"/>
    <property type="match status" value="1"/>
</dbReference>
<dbReference type="RefSeq" id="WP_119108238.1">
    <property type="nucleotide sequence ID" value="NZ_QXJC01000001.1"/>
</dbReference>
<dbReference type="InterPro" id="IPR046825">
    <property type="entry name" value="PDH_C"/>
</dbReference>
<gene>
    <name evidence="11" type="ORF">D3F03_05250</name>
</gene>
<dbReference type="PANTHER" id="PTHR21363:SF0">
    <property type="entry name" value="PREPHENATE DEHYDROGENASE [NADP(+)]"/>
    <property type="match status" value="1"/>
</dbReference>
<dbReference type="Pfam" id="PF20463">
    <property type="entry name" value="PDH_C"/>
    <property type="match status" value="1"/>
</dbReference>
<dbReference type="PROSITE" id="PS51176">
    <property type="entry name" value="PDH_ADH"/>
    <property type="match status" value="1"/>
</dbReference>
<dbReference type="InterPro" id="IPR008927">
    <property type="entry name" value="6-PGluconate_DH-like_C_sf"/>
</dbReference>
<dbReference type="FunFam" id="1.10.3660.10:FF:000003">
    <property type="entry name" value="Prephenate dehydrogenase"/>
    <property type="match status" value="1"/>
</dbReference>
<dbReference type="Gene3D" id="1.10.3660.10">
    <property type="entry name" value="6-phosphogluconate dehydrogenase C-terminal like domain"/>
    <property type="match status" value="1"/>
</dbReference>
<evidence type="ECO:0000256" key="7">
    <source>
        <dbReference type="ARBA" id="ARBA00023027"/>
    </source>
</evidence>
<dbReference type="GO" id="GO:0070403">
    <property type="term" value="F:NAD+ binding"/>
    <property type="evidence" value="ECO:0007669"/>
    <property type="project" value="InterPro"/>
</dbReference>
<comment type="pathway">
    <text evidence="1">Amino-acid biosynthesis; L-tyrosine biosynthesis; (4-hydroxyphenyl)pyruvate from prephenate (NAD(+) route): step 1/1.</text>
</comment>
<name>A0A398CBS8_9BURK</name>
<dbReference type="InterPro" id="IPR036291">
    <property type="entry name" value="NAD(P)-bd_dom_sf"/>
</dbReference>
<evidence type="ECO:0000259" key="10">
    <source>
        <dbReference type="PROSITE" id="PS51176"/>
    </source>
</evidence>
<dbReference type="SUPFAM" id="SSF48179">
    <property type="entry name" value="6-phosphogluconate dehydrogenase C-terminal domain-like"/>
    <property type="match status" value="1"/>
</dbReference>
<comment type="similarity">
    <text evidence="2">Belongs to the prephenate/arogenate dehydrogenase family.</text>
</comment>
<dbReference type="Pfam" id="PF02153">
    <property type="entry name" value="PDH_N"/>
    <property type="match status" value="1"/>
</dbReference>
<evidence type="ECO:0000256" key="2">
    <source>
        <dbReference type="ARBA" id="ARBA00007964"/>
    </source>
</evidence>
<evidence type="ECO:0000256" key="3">
    <source>
        <dbReference type="ARBA" id="ARBA00012068"/>
    </source>
</evidence>
<evidence type="ECO:0000256" key="6">
    <source>
        <dbReference type="ARBA" id="ARBA00023002"/>
    </source>
</evidence>
<keyword evidence="4" id="KW-0827">Tyrosine biosynthesis</keyword>
<comment type="catalytic activity">
    <reaction evidence="9">
        <text>prephenate + NAD(+) = 3-(4-hydroxyphenyl)pyruvate + CO2 + NADH</text>
        <dbReference type="Rhea" id="RHEA:13869"/>
        <dbReference type="ChEBI" id="CHEBI:16526"/>
        <dbReference type="ChEBI" id="CHEBI:29934"/>
        <dbReference type="ChEBI" id="CHEBI:36242"/>
        <dbReference type="ChEBI" id="CHEBI:57540"/>
        <dbReference type="ChEBI" id="CHEBI:57945"/>
        <dbReference type="EC" id="1.3.1.12"/>
    </reaction>
</comment>
<organism evidence="11 12">
    <name type="scientific">Simplicispira hankyongi</name>
    <dbReference type="NCBI Taxonomy" id="2315688"/>
    <lineage>
        <taxon>Bacteria</taxon>
        <taxon>Pseudomonadati</taxon>
        <taxon>Pseudomonadota</taxon>
        <taxon>Betaproteobacteria</taxon>
        <taxon>Burkholderiales</taxon>
        <taxon>Comamonadaceae</taxon>
        <taxon>Simplicispira</taxon>
    </lineage>
</organism>
<evidence type="ECO:0000313" key="11">
    <source>
        <dbReference type="EMBL" id="RID99794.1"/>
    </source>
</evidence>
<evidence type="ECO:0000256" key="9">
    <source>
        <dbReference type="ARBA" id="ARBA00049260"/>
    </source>
</evidence>
<dbReference type="InterPro" id="IPR046826">
    <property type="entry name" value="PDH_N"/>
</dbReference>
<keyword evidence="8" id="KW-0057">Aromatic amino acid biosynthesis</keyword>
<dbReference type="GO" id="GO:0004665">
    <property type="term" value="F:prephenate dehydrogenase (NADP+) activity"/>
    <property type="evidence" value="ECO:0007669"/>
    <property type="project" value="InterPro"/>
</dbReference>
<keyword evidence="7" id="KW-0520">NAD</keyword>
<dbReference type="FunFam" id="3.40.50.720:FF:000208">
    <property type="entry name" value="Prephenate dehydrogenase"/>
    <property type="match status" value="1"/>
</dbReference>
<evidence type="ECO:0000256" key="5">
    <source>
        <dbReference type="ARBA" id="ARBA00022605"/>
    </source>
</evidence>
<dbReference type="InterPro" id="IPR050812">
    <property type="entry name" value="Preph/Arog_dehydrog"/>
</dbReference>
<comment type="caution">
    <text evidence="11">The sequence shown here is derived from an EMBL/GenBank/DDBJ whole genome shotgun (WGS) entry which is preliminary data.</text>
</comment>
<dbReference type="AlphaFoldDB" id="A0A398CBS8"/>
<feature type="domain" description="Prephenate/arogenate dehydrogenase" evidence="10">
    <location>
        <begin position="3"/>
        <end position="291"/>
    </location>
</feature>
<evidence type="ECO:0000256" key="8">
    <source>
        <dbReference type="ARBA" id="ARBA00023141"/>
    </source>
</evidence>
<dbReference type="InterPro" id="IPR003099">
    <property type="entry name" value="Prephen_DH"/>
</dbReference>
<accession>A0A398CBS8</accession>
<dbReference type="Proteomes" id="UP000266302">
    <property type="component" value="Unassembled WGS sequence"/>
</dbReference>
<keyword evidence="5" id="KW-0028">Amino-acid biosynthesis</keyword>